<feature type="domain" description="GAF" evidence="4">
    <location>
        <begin position="218"/>
        <end position="365"/>
    </location>
</feature>
<keyword evidence="1" id="KW-0808">Transferase</keyword>
<feature type="domain" description="GAF" evidence="4">
    <location>
        <begin position="51"/>
        <end position="198"/>
    </location>
</feature>
<evidence type="ECO:0000256" key="3">
    <source>
        <dbReference type="ARBA" id="ARBA00023012"/>
    </source>
</evidence>
<dbReference type="InterPro" id="IPR003018">
    <property type="entry name" value="GAF"/>
</dbReference>
<dbReference type="CDD" id="cd16917">
    <property type="entry name" value="HATPase_UhpB-NarQ-NarX-like"/>
    <property type="match status" value="1"/>
</dbReference>
<dbReference type="SMART" id="SM00387">
    <property type="entry name" value="HATPase_c"/>
    <property type="match status" value="1"/>
</dbReference>
<keyword evidence="2 6" id="KW-0418">Kinase</keyword>
<keyword evidence="3" id="KW-0902">Two-component regulatory system</keyword>
<dbReference type="EMBL" id="BAAAWD010000002">
    <property type="protein sequence ID" value="GAA2987556.1"/>
    <property type="molecule type" value="Genomic_DNA"/>
</dbReference>
<evidence type="ECO:0000313" key="6">
    <source>
        <dbReference type="EMBL" id="GAA2987556.1"/>
    </source>
</evidence>
<evidence type="ECO:0000259" key="5">
    <source>
        <dbReference type="SMART" id="SM00387"/>
    </source>
</evidence>
<dbReference type="PANTHER" id="PTHR24421">
    <property type="entry name" value="NITRATE/NITRITE SENSOR PROTEIN NARX-RELATED"/>
    <property type="match status" value="1"/>
</dbReference>
<protein>
    <submittedName>
        <fullName evidence="6">Two-component system sensor histidine kinase</fullName>
    </submittedName>
</protein>
<accession>A0ABN3XQC1</accession>
<sequence>MTEKEPRSLIPNMRLDELLAELQGRLEAVLATRDRVHALLEAVVAVGSDLDLETVLRRIVETATRLVDATYGALGVAGEQSTLLQFVPVGLSEEEIARIEHWPHGLGLLGLLIKEPQTLRLRHITDHPASYGFPPGHPPMGSFLGVPVRVREEVFGNLYLTEKRGGGEFDAEDEAIVSALASAAGVAIENARLYEETRRREMWLQASAEVTTALLSGAEPDAVLTLMAHLARGLASADITMIMLPDAAREVLQVTIADGPGADGLDQARVDVEGSLPGRALLGGEPVTVTDLGEADLPAAVVRDLVVGPAAAVPLGVAGKVRGVLVLGKRPGRIPFSGGELRVLHSFAGQAAVALELAEARQDAERLGLLEDRDRIAKDLHDVVIQRLFAVAMTLMSIVRFVDHPEASGRLQHGINELDETIRQIRSTIFALQTPRQAADPSLRARIVELVEGARGHLGFMPGLRMEGQLDNKVPEPLAGQLLAVLREALSNIVRHARASRADVFTEATADRLTLTVTDDGIGLPDEGKRSGLRNMEERAAALGGSFEADSSQGGTRLTWRVPLT</sequence>
<feature type="domain" description="Histidine kinase/HSP90-like ATPase" evidence="5">
    <location>
        <begin position="477"/>
        <end position="565"/>
    </location>
</feature>
<dbReference type="InterPro" id="IPR029016">
    <property type="entry name" value="GAF-like_dom_sf"/>
</dbReference>
<proteinExistence type="predicted"/>
<reference evidence="6 7" key="1">
    <citation type="journal article" date="2019" name="Int. J. Syst. Evol. Microbiol.">
        <title>The Global Catalogue of Microorganisms (GCM) 10K type strain sequencing project: providing services to taxonomists for standard genome sequencing and annotation.</title>
        <authorList>
            <consortium name="The Broad Institute Genomics Platform"/>
            <consortium name="The Broad Institute Genome Sequencing Center for Infectious Disease"/>
            <person name="Wu L."/>
            <person name="Ma J."/>
        </authorList>
    </citation>
    <scope>NUCLEOTIDE SEQUENCE [LARGE SCALE GENOMIC DNA]</scope>
    <source>
        <strain evidence="6 7">JCM 3106</strain>
    </source>
</reference>
<evidence type="ECO:0000256" key="1">
    <source>
        <dbReference type="ARBA" id="ARBA00022679"/>
    </source>
</evidence>
<dbReference type="Gene3D" id="3.30.450.40">
    <property type="match status" value="2"/>
</dbReference>
<dbReference type="Pfam" id="PF07730">
    <property type="entry name" value="HisKA_3"/>
    <property type="match status" value="1"/>
</dbReference>
<evidence type="ECO:0000256" key="2">
    <source>
        <dbReference type="ARBA" id="ARBA00022777"/>
    </source>
</evidence>
<dbReference type="InterPro" id="IPR003594">
    <property type="entry name" value="HATPase_dom"/>
</dbReference>
<dbReference type="Pfam" id="PF13185">
    <property type="entry name" value="GAF_2"/>
    <property type="match status" value="2"/>
</dbReference>
<dbReference type="RefSeq" id="WP_344887359.1">
    <property type="nucleotide sequence ID" value="NZ_BAAAWD010000002.1"/>
</dbReference>
<dbReference type="Gene3D" id="1.20.5.1930">
    <property type="match status" value="1"/>
</dbReference>
<dbReference type="InterPro" id="IPR036890">
    <property type="entry name" value="HATPase_C_sf"/>
</dbReference>
<evidence type="ECO:0000313" key="7">
    <source>
        <dbReference type="Proteomes" id="UP001499930"/>
    </source>
</evidence>
<dbReference type="PANTHER" id="PTHR24421:SF56">
    <property type="entry name" value="OXYGEN SENSOR HISTIDINE KINASE RESPONSE REGULATOR DOST"/>
    <property type="match status" value="1"/>
</dbReference>
<evidence type="ECO:0000259" key="4">
    <source>
        <dbReference type="SMART" id="SM00065"/>
    </source>
</evidence>
<dbReference type="Gene3D" id="3.30.565.10">
    <property type="entry name" value="Histidine kinase-like ATPase, C-terminal domain"/>
    <property type="match status" value="1"/>
</dbReference>
<keyword evidence="7" id="KW-1185">Reference proteome</keyword>
<gene>
    <name evidence="6" type="ORF">GCM10017559_04210</name>
</gene>
<dbReference type="InterPro" id="IPR011712">
    <property type="entry name" value="Sig_transdc_His_kin_sub3_dim/P"/>
</dbReference>
<dbReference type="InterPro" id="IPR050482">
    <property type="entry name" value="Sensor_HK_TwoCompSys"/>
</dbReference>
<dbReference type="SUPFAM" id="SSF55874">
    <property type="entry name" value="ATPase domain of HSP90 chaperone/DNA topoisomerase II/histidine kinase"/>
    <property type="match status" value="1"/>
</dbReference>
<name>A0ABN3XQC1_9ACTN</name>
<organism evidence="6 7">
    <name type="scientific">Streptosporangium longisporum</name>
    <dbReference type="NCBI Taxonomy" id="46187"/>
    <lineage>
        <taxon>Bacteria</taxon>
        <taxon>Bacillati</taxon>
        <taxon>Actinomycetota</taxon>
        <taxon>Actinomycetes</taxon>
        <taxon>Streptosporangiales</taxon>
        <taxon>Streptosporangiaceae</taxon>
        <taxon>Streptosporangium</taxon>
    </lineage>
</organism>
<dbReference type="SUPFAM" id="SSF55781">
    <property type="entry name" value="GAF domain-like"/>
    <property type="match status" value="2"/>
</dbReference>
<dbReference type="SMART" id="SM00065">
    <property type="entry name" value="GAF"/>
    <property type="match status" value="2"/>
</dbReference>
<dbReference type="Pfam" id="PF02518">
    <property type="entry name" value="HATPase_c"/>
    <property type="match status" value="1"/>
</dbReference>
<dbReference type="Proteomes" id="UP001499930">
    <property type="component" value="Unassembled WGS sequence"/>
</dbReference>
<comment type="caution">
    <text evidence="6">The sequence shown here is derived from an EMBL/GenBank/DDBJ whole genome shotgun (WGS) entry which is preliminary data.</text>
</comment>
<dbReference type="GO" id="GO:0016301">
    <property type="term" value="F:kinase activity"/>
    <property type="evidence" value="ECO:0007669"/>
    <property type="project" value="UniProtKB-KW"/>
</dbReference>